<dbReference type="Proteomes" id="UP000326951">
    <property type="component" value="Chromosome"/>
</dbReference>
<accession>A0A5K7WU59</accession>
<sequence>MDLAIILFISLAFLLSFYNAFGYPFNLNKAVHRIFDDHITYYDETSDTLTIKAENVGWDGTEWSKKHAKKDGVQQIKKLDAAVHHYAPSIKQINVTITYLGKVEIKRTLFSNRSDL</sequence>
<evidence type="ECO:0000313" key="1">
    <source>
        <dbReference type="EMBL" id="BBN97867.1"/>
    </source>
</evidence>
<dbReference type="EMBL" id="AP021853">
    <property type="protein sequence ID" value="BBN97867.1"/>
    <property type="molecule type" value="Genomic_DNA"/>
</dbReference>
<organism evidence="1 2">
    <name type="scientific">Sporolactobacillus terrae</name>
    <dbReference type="NCBI Taxonomy" id="269673"/>
    <lineage>
        <taxon>Bacteria</taxon>
        <taxon>Bacillati</taxon>
        <taxon>Bacillota</taxon>
        <taxon>Bacilli</taxon>
        <taxon>Bacillales</taxon>
        <taxon>Sporolactobacillaceae</taxon>
        <taxon>Sporolactobacillus</taxon>
    </lineage>
</organism>
<proteinExistence type="predicted"/>
<gene>
    <name evidence="1" type="ORF">St703_05720</name>
</gene>
<dbReference type="RefSeq" id="WP_152080224.1">
    <property type="nucleotide sequence ID" value="NZ_AP021853.1"/>
</dbReference>
<reference evidence="1 2" key="1">
    <citation type="submission" date="2019-09" db="EMBL/GenBank/DDBJ databases">
        <title>Complete genome sequence of Sporolactobacillus terrae 70-3.</title>
        <authorList>
            <person name="Tanaka N."/>
            <person name="Shiwa Y."/>
            <person name="Fujita N."/>
            <person name="Tanasupawat S."/>
        </authorList>
    </citation>
    <scope>NUCLEOTIDE SEQUENCE [LARGE SCALE GENOMIC DNA]</scope>
    <source>
        <strain evidence="1 2">70-3</strain>
    </source>
</reference>
<name>A0A5K7WU59_9BACL</name>
<evidence type="ECO:0000313" key="2">
    <source>
        <dbReference type="Proteomes" id="UP000326951"/>
    </source>
</evidence>
<dbReference type="AlphaFoldDB" id="A0A5K7WU59"/>
<protein>
    <submittedName>
        <fullName evidence="1">Uncharacterized protein</fullName>
    </submittedName>
</protein>